<keyword evidence="3 4" id="KW-0450">Lipoyl</keyword>
<organism evidence="6 7">
    <name type="scientific">Sphagnum troendelagicum</name>
    <dbReference type="NCBI Taxonomy" id="128251"/>
    <lineage>
        <taxon>Eukaryota</taxon>
        <taxon>Viridiplantae</taxon>
        <taxon>Streptophyta</taxon>
        <taxon>Embryophyta</taxon>
        <taxon>Bryophyta</taxon>
        <taxon>Sphagnophytina</taxon>
        <taxon>Sphagnopsida</taxon>
        <taxon>Sphagnales</taxon>
        <taxon>Sphagnaceae</taxon>
        <taxon>Sphagnum</taxon>
    </lineage>
</organism>
<proteinExistence type="inferred from homology"/>
<gene>
    <name evidence="6" type="ORF">CSSPTR1EN2_LOCUS16206</name>
</gene>
<reference evidence="6" key="1">
    <citation type="submission" date="2024-02" db="EMBL/GenBank/DDBJ databases">
        <authorList>
            <consortium name="ELIXIR-Norway"/>
            <consortium name="Elixir Norway"/>
        </authorList>
    </citation>
    <scope>NUCLEOTIDE SEQUENCE</scope>
</reference>
<dbReference type="EMBL" id="OZ019896">
    <property type="protein sequence ID" value="CAK9222587.1"/>
    <property type="molecule type" value="Genomic_DNA"/>
</dbReference>
<dbReference type="PROSITE" id="PS50968">
    <property type="entry name" value="BIOTINYL_LIPOYL"/>
    <property type="match status" value="1"/>
</dbReference>
<name>A0ABP0UII1_9BRYO</name>
<comment type="function">
    <text evidence="4">The H protein shuttles the methylamine group of glycine from the P protein to the T protein.</text>
</comment>
<dbReference type="InterPro" id="IPR033753">
    <property type="entry name" value="GCV_H/Fam206"/>
</dbReference>
<dbReference type="InterPro" id="IPR017453">
    <property type="entry name" value="GCV_H_sub"/>
</dbReference>
<dbReference type="InterPro" id="IPR000089">
    <property type="entry name" value="Biotin_lipoyl"/>
</dbReference>
<comment type="similarity">
    <text evidence="2 4">Belongs to the GcvH family.</text>
</comment>
<dbReference type="PANTHER" id="PTHR11715">
    <property type="entry name" value="GLYCINE CLEAVAGE SYSTEM H PROTEIN"/>
    <property type="match status" value="1"/>
</dbReference>
<evidence type="ECO:0000256" key="4">
    <source>
        <dbReference type="RuleBase" id="RU364055"/>
    </source>
</evidence>
<evidence type="ECO:0000313" key="7">
    <source>
        <dbReference type="Proteomes" id="UP001497512"/>
    </source>
</evidence>
<evidence type="ECO:0000256" key="1">
    <source>
        <dbReference type="ARBA" id="ARBA00004173"/>
    </source>
</evidence>
<evidence type="ECO:0000256" key="3">
    <source>
        <dbReference type="ARBA" id="ARBA00022823"/>
    </source>
</evidence>
<protein>
    <recommendedName>
        <fullName evidence="4">Glycine cleavage system H protein</fullName>
    </recommendedName>
</protein>
<comment type="subunit">
    <text evidence="4">The glycine cleavage system is composed of four proteins: P, T, L and H.</text>
</comment>
<sequence>MAFRSVATQAVTLLRLRGVPTVSNNSSSITNTTTNTLRSLAFIAEVLDGLHYAASHEWVKVEGSTAIVGISDHAQKELGDLVFVELPEAGSPCKQGEKFASVESVKAVSDVYSPISGTVVEVNTSLSESPDLINKSPYGDGWLMKLTVSNKGELDGLMGADAYKQHQAANAH</sequence>
<evidence type="ECO:0000256" key="2">
    <source>
        <dbReference type="ARBA" id="ARBA00009249"/>
    </source>
</evidence>
<dbReference type="NCBIfam" id="NF002270">
    <property type="entry name" value="PRK01202.1"/>
    <property type="match status" value="1"/>
</dbReference>
<dbReference type="PANTHER" id="PTHR11715:SF3">
    <property type="entry name" value="GLYCINE CLEAVAGE SYSTEM H PROTEIN-RELATED"/>
    <property type="match status" value="1"/>
</dbReference>
<comment type="cofactor">
    <cofactor evidence="4">
        <name>(R)-lipoate</name>
        <dbReference type="ChEBI" id="CHEBI:83088"/>
    </cofactor>
    <text evidence="4">Binds 1 lipoyl cofactor covalently.</text>
</comment>
<keyword evidence="4" id="KW-0496">Mitochondrion</keyword>
<accession>A0ABP0UII1</accession>
<dbReference type="HAMAP" id="MF_00272">
    <property type="entry name" value="GcvH"/>
    <property type="match status" value="1"/>
</dbReference>
<feature type="domain" description="Lipoyl-binding" evidence="5">
    <location>
        <begin position="65"/>
        <end position="147"/>
    </location>
</feature>
<dbReference type="Proteomes" id="UP001497512">
    <property type="component" value="Chromosome 4"/>
</dbReference>
<dbReference type="Pfam" id="PF01597">
    <property type="entry name" value="GCV_H"/>
    <property type="match status" value="1"/>
</dbReference>
<keyword evidence="7" id="KW-1185">Reference proteome</keyword>
<comment type="subcellular location">
    <subcellularLocation>
        <location evidence="1 4">Mitochondrion</location>
    </subcellularLocation>
</comment>
<dbReference type="Gene3D" id="2.40.50.100">
    <property type="match status" value="1"/>
</dbReference>
<dbReference type="InterPro" id="IPR011053">
    <property type="entry name" value="Single_hybrid_motif"/>
</dbReference>
<keyword evidence="4" id="KW-0809">Transit peptide</keyword>
<evidence type="ECO:0000259" key="5">
    <source>
        <dbReference type="PROSITE" id="PS50968"/>
    </source>
</evidence>
<dbReference type="SUPFAM" id="SSF51230">
    <property type="entry name" value="Single hybrid motif"/>
    <property type="match status" value="1"/>
</dbReference>
<dbReference type="InterPro" id="IPR002930">
    <property type="entry name" value="GCV_H"/>
</dbReference>
<dbReference type="NCBIfam" id="TIGR00527">
    <property type="entry name" value="gcvH"/>
    <property type="match status" value="1"/>
</dbReference>
<evidence type="ECO:0000313" key="6">
    <source>
        <dbReference type="EMBL" id="CAK9222587.1"/>
    </source>
</evidence>
<dbReference type="CDD" id="cd06848">
    <property type="entry name" value="GCS_H"/>
    <property type="match status" value="1"/>
</dbReference>